<dbReference type="PANTHER" id="PTHR43877:SF1">
    <property type="entry name" value="ACETYLTRANSFERASE"/>
    <property type="match status" value="1"/>
</dbReference>
<comment type="caution">
    <text evidence="4">The sequence shown here is derived from an EMBL/GenBank/DDBJ whole genome shotgun (WGS) entry which is preliminary data.</text>
</comment>
<dbReference type="Pfam" id="PF00583">
    <property type="entry name" value="Acetyltransf_1"/>
    <property type="match status" value="1"/>
</dbReference>
<dbReference type="EMBL" id="JADJIB010000012">
    <property type="protein sequence ID" value="MBK7274796.1"/>
    <property type="molecule type" value="Genomic_DNA"/>
</dbReference>
<protein>
    <submittedName>
        <fullName evidence="4">GNAT family N-acetyltransferase</fullName>
    </submittedName>
</protein>
<name>A0A935M6U7_9MICO</name>
<dbReference type="SUPFAM" id="SSF55729">
    <property type="entry name" value="Acyl-CoA N-acyltransferases (Nat)"/>
    <property type="match status" value="1"/>
</dbReference>
<keyword evidence="1" id="KW-0808">Transferase</keyword>
<keyword evidence="2" id="KW-0012">Acyltransferase</keyword>
<reference evidence="4 6" key="1">
    <citation type="submission" date="2020-10" db="EMBL/GenBank/DDBJ databases">
        <title>Connecting structure to function with the recovery of over 1000 high-quality activated sludge metagenome-assembled genomes encoding full-length rRNA genes using long-read sequencing.</title>
        <authorList>
            <person name="Singleton C.M."/>
            <person name="Petriglieri F."/>
            <person name="Kristensen J.M."/>
            <person name="Kirkegaard R.H."/>
            <person name="Michaelsen T.Y."/>
            <person name="Andersen M.H."/>
            <person name="Karst S.M."/>
            <person name="Dueholm M.S."/>
            <person name="Nielsen P.H."/>
            <person name="Albertsen M."/>
        </authorList>
    </citation>
    <scope>NUCLEOTIDE SEQUENCE [LARGE SCALE GENOMIC DNA]</scope>
    <source>
        <strain evidence="4">Ega_18-Q3-R5-49_MAXAC.001</strain>
        <strain evidence="5">Ribe_18-Q3-R11-54_MAXAC.001</strain>
    </source>
</reference>
<dbReference type="PANTHER" id="PTHR43877">
    <property type="entry name" value="AMINOALKYLPHOSPHONATE N-ACETYLTRANSFERASE-RELATED-RELATED"/>
    <property type="match status" value="1"/>
</dbReference>
<evidence type="ECO:0000313" key="6">
    <source>
        <dbReference type="Proteomes" id="UP000726105"/>
    </source>
</evidence>
<evidence type="ECO:0000313" key="5">
    <source>
        <dbReference type="EMBL" id="MBL0003109.1"/>
    </source>
</evidence>
<organism evidence="4 6">
    <name type="scientific">Candidatus Phosphoribacter hodrii</name>
    <dbReference type="NCBI Taxonomy" id="2953743"/>
    <lineage>
        <taxon>Bacteria</taxon>
        <taxon>Bacillati</taxon>
        <taxon>Actinomycetota</taxon>
        <taxon>Actinomycetes</taxon>
        <taxon>Micrococcales</taxon>
        <taxon>Dermatophilaceae</taxon>
        <taxon>Candidatus Phosphoribacter</taxon>
    </lineage>
</organism>
<dbReference type="InterPro" id="IPR050832">
    <property type="entry name" value="Bact_Acetyltransf"/>
</dbReference>
<evidence type="ECO:0000259" key="3">
    <source>
        <dbReference type="PROSITE" id="PS51186"/>
    </source>
</evidence>
<dbReference type="InterPro" id="IPR016181">
    <property type="entry name" value="Acyl_CoA_acyltransferase"/>
</dbReference>
<dbReference type="Gene3D" id="3.40.630.30">
    <property type="match status" value="1"/>
</dbReference>
<proteinExistence type="predicted"/>
<evidence type="ECO:0000313" key="4">
    <source>
        <dbReference type="EMBL" id="MBK7274796.1"/>
    </source>
</evidence>
<dbReference type="AlphaFoldDB" id="A0A935M6U7"/>
<dbReference type="PROSITE" id="PS51186">
    <property type="entry name" value="GNAT"/>
    <property type="match status" value="1"/>
</dbReference>
<dbReference type="CDD" id="cd04301">
    <property type="entry name" value="NAT_SF"/>
    <property type="match status" value="1"/>
</dbReference>
<sequence length="195" mass="20570">MTEHAHDHAPGPLADASVRRAGPNDAAAVGLVQEAVWAETYAPRVPEHIAAQFTSAGFASVWRRSLASPPPGVWTLLVACAREQVVGYAAVGPSQDRDGEATTGSLMEIGVHPKGRRSGHGSRLLNAAADILREAGATDLTAWLPADAEATRAFFDQANLHPDGAYRDRGVAEDVTVREIRVAASLEPPSDPSRP</sequence>
<dbReference type="Proteomes" id="UP000726105">
    <property type="component" value="Unassembled WGS sequence"/>
</dbReference>
<dbReference type="EMBL" id="JADKGK010000009">
    <property type="protein sequence ID" value="MBL0003109.1"/>
    <property type="molecule type" value="Genomic_DNA"/>
</dbReference>
<feature type="domain" description="N-acetyltransferase" evidence="3">
    <location>
        <begin position="16"/>
        <end position="189"/>
    </location>
</feature>
<accession>A0A935M6U7</accession>
<dbReference type="Proteomes" id="UP000886632">
    <property type="component" value="Unassembled WGS sequence"/>
</dbReference>
<dbReference type="GO" id="GO:0016747">
    <property type="term" value="F:acyltransferase activity, transferring groups other than amino-acyl groups"/>
    <property type="evidence" value="ECO:0007669"/>
    <property type="project" value="InterPro"/>
</dbReference>
<dbReference type="InterPro" id="IPR000182">
    <property type="entry name" value="GNAT_dom"/>
</dbReference>
<evidence type="ECO:0000256" key="1">
    <source>
        <dbReference type="ARBA" id="ARBA00022679"/>
    </source>
</evidence>
<gene>
    <name evidence="4" type="ORF">IPI13_17170</name>
    <name evidence="5" type="ORF">IPP00_03685</name>
</gene>
<evidence type="ECO:0000256" key="2">
    <source>
        <dbReference type="ARBA" id="ARBA00023315"/>
    </source>
</evidence>